<protein>
    <submittedName>
        <fullName evidence="1">Uncharacterized protein</fullName>
    </submittedName>
</protein>
<sequence length="89" mass="10473">MNLINSQKGYSSVQLDILDRICGFHQLYKDKDTEKHKYKGPAYKCVNCNKYGCDMCLYHKAFQTNQKLDVYICSPCYYRHQVKLMIGYG</sequence>
<dbReference type="EMBL" id="KY684110">
    <property type="protein sequence ID" value="ARF12149.1"/>
    <property type="molecule type" value="Genomic_DNA"/>
</dbReference>
<gene>
    <name evidence="1" type="ORF">Klosneuvirus_3_284</name>
</gene>
<accession>A0A1V0SK75</accession>
<proteinExistence type="predicted"/>
<reference evidence="1" key="1">
    <citation type="journal article" date="2017" name="Science">
        <title>Giant viruses with an expanded complement of translation system components.</title>
        <authorList>
            <person name="Schulz F."/>
            <person name="Yutin N."/>
            <person name="Ivanova N.N."/>
            <person name="Ortega D.R."/>
            <person name="Lee T.K."/>
            <person name="Vierheilig J."/>
            <person name="Daims H."/>
            <person name="Horn M."/>
            <person name="Wagner M."/>
            <person name="Jensen G.J."/>
            <person name="Kyrpides N.C."/>
            <person name="Koonin E.V."/>
            <person name="Woyke T."/>
        </authorList>
    </citation>
    <scope>NUCLEOTIDE SEQUENCE</scope>
    <source>
        <strain evidence="1">KNV1</strain>
    </source>
</reference>
<evidence type="ECO:0000313" key="1">
    <source>
        <dbReference type="EMBL" id="ARF12149.1"/>
    </source>
</evidence>
<name>A0A1V0SK75_9VIRU</name>
<organism evidence="1">
    <name type="scientific">Klosneuvirus KNV1</name>
    <dbReference type="NCBI Taxonomy" id="1977640"/>
    <lineage>
        <taxon>Viruses</taxon>
        <taxon>Varidnaviria</taxon>
        <taxon>Bamfordvirae</taxon>
        <taxon>Nucleocytoviricota</taxon>
        <taxon>Megaviricetes</taxon>
        <taxon>Imitervirales</taxon>
        <taxon>Mimiviridae</taxon>
        <taxon>Klosneuvirinae</taxon>
        <taxon>Klosneuvirus</taxon>
    </lineage>
</organism>